<dbReference type="OrthoDB" id="6020750at2759"/>
<feature type="non-terminal residue" evidence="2">
    <location>
        <position position="1"/>
    </location>
</feature>
<sequence length="480" mass="54295">RRCSCDVDIYTILNALPTSDCLVSCFAADPAADEQQPKPIVESLCENNWDVNAKRIEDTQVEDDNVTCFVRSLQLQMTPPTTTCAGPYVYDDTSGVYSFRNGSADGGCTYLPVVPKNERCRAFRAKVCLDSHRTSRHGNVRSTVSSIYNQFFLPRVRVDVRSLVRHCFVCQLIRARRRWTEPPGLGPDRTNSQAWEPYHEVFVDVLSLGEIKGWSGSTKVLTVYCLHTFHSTWVPTGETTNDLLNSLVRVQTEQGGLLKLWCDNASYFRSSRFGREVSRLLNGSVALLPMAKTLLRSQAGFVGRRRPRRKDEIDLEDICREVTFLLNTRPLDYDHSDEPNGELIVVTPDSLARGFTRKRGCVLAPGTSALPISRRIVAVRSYFLTEMFRDMRMAVARTMGYQSPKGKVLKPRAGDPVLIYHPEKKLSPGYRLGHVKDVRDEGRRLRITLTDGSEAEHHHYNVVPILHHPQLSGQRGRIED</sequence>
<accession>A0A7J6NAD2</accession>
<name>A0A7J6NAD2_PEROL</name>
<dbReference type="EMBL" id="JABANP010000608">
    <property type="protein sequence ID" value="KAF4680430.1"/>
    <property type="molecule type" value="Genomic_DNA"/>
</dbReference>
<protein>
    <recommendedName>
        <fullName evidence="1">Integrase zinc-binding domain-containing protein</fullName>
    </recommendedName>
</protein>
<dbReference type="AlphaFoldDB" id="A0A7J6NAD2"/>
<feature type="domain" description="Integrase zinc-binding" evidence="1">
    <location>
        <begin position="122"/>
        <end position="175"/>
    </location>
</feature>
<evidence type="ECO:0000313" key="2">
    <source>
        <dbReference type="EMBL" id="KAF4680430.1"/>
    </source>
</evidence>
<organism evidence="2 3">
    <name type="scientific">Perkinsus olseni</name>
    <name type="common">Perkinsus atlanticus</name>
    <dbReference type="NCBI Taxonomy" id="32597"/>
    <lineage>
        <taxon>Eukaryota</taxon>
        <taxon>Sar</taxon>
        <taxon>Alveolata</taxon>
        <taxon>Perkinsozoa</taxon>
        <taxon>Perkinsea</taxon>
        <taxon>Perkinsida</taxon>
        <taxon>Perkinsidae</taxon>
        <taxon>Perkinsus</taxon>
    </lineage>
</organism>
<evidence type="ECO:0000313" key="3">
    <source>
        <dbReference type="Proteomes" id="UP000541610"/>
    </source>
</evidence>
<gene>
    <name evidence="2" type="ORF">FOZ60_013481</name>
</gene>
<proteinExistence type="predicted"/>
<dbReference type="InterPro" id="IPR041588">
    <property type="entry name" value="Integrase_H2C2"/>
</dbReference>
<reference evidence="2 3" key="1">
    <citation type="submission" date="2020-04" db="EMBL/GenBank/DDBJ databases">
        <title>Perkinsus olseni comparative genomics.</title>
        <authorList>
            <person name="Bogema D.R."/>
        </authorList>
    </citation>
    <scope>NUCLEOTIDE SEQUENCE [LARGE SCALE GENOMIC DNA]</scope>
    <source>
        <strain evidence="2">00978-12</strain>
    </source>
</reference>
<evidence type="ECO:0000259" key="1">
    <source>
        <dbReference type="Pfam" id="PF17921"/>
    </source>
</evidence>
<dbReference type="Pfam" id="PF17921">
    <property type="entry name" value="Integrase_H2C2"/>
    <property type="match status" value="1"/>
</dbReference>
<dbReference type="Gene3D" id="1.10.340.70">
    <property type="match status" value="1"/>
</dbReference>
<comment type="caution">
    <text evidence="2">The sequence shown here is derived from an EMBL/GenBank/DDBJ whole genome shotgun (WGS) entry which is preliminary data.</text>
</comment>
<dbReference type="Proteomes" id="UP000541610">
    <property type="component" value="Unassembled WGS sequence"/>
</dbReference>